<dbReference type="Pfam" id="PF01061">
    <property type="entry name" value="ABC2_membrane"/>
    <property type="match status" value="1"/>
</dbReference>
<dbReference type="InterPro" id="IPR051784">
    <property type="entry name" value="Nod_factor_ABC_transporter"/>
</dbReference>
<dbReference type="InterPro" id="IPR047817">
    <property type="entry name" value="ABC2_TM_bact-type"/>
</dbReference>
<evidence type="ECO:0000256" key="6">
    <source>
        <dbReference type="RuleBase" id="RU361157"/>
    </source>
</evidence>
<evidence type="ECO:0000256" key="3">
    <source>
        <dbReference type="ARBA" id="ARBA00022989"/>
    </source>
</evidence>
<feature type="transmembrane region" description="Helical" evidence="6">
    <location>
        <begin position="67"/>
        <end position="90"/>
    </location>
</feature>
<comment type="caution">
    <text evidence="8">The sequence shown here is derived from an EMBL/GenBank/DDBJ whole genome shotgun (WGS) entry which is preliminary data.</text>
</comment>
<dbReference type="InterPro" id="IPR000412">
    <property type="entry name" value="ABC_2_transport"/>
</dbReference>
<feature type="domain" description="ABC transmembrane type-2" evidence="7">
    <location>
        <begin position="28"/>
        <end position="259"/>
    </location>
</feature>
<gene>
    <name evidence="8" type="ORF">ABT384_00980</name>
</gene>
<feature type="transmembrane region" description="Helical" evidence="6">
    <location>
        <begin position="150"/>
        <end position="171"/>
    </location>
</feature>
<keyword evidence="9" id="KW-1185">Reference proteome</keyword>
<dbReference type="PANTHER" id="PTHR43229">
    <property type="entry name" value="NODULATION PROTEIN J"/>
    <property type="match status" value="1"/>
</dbReference>
<protein>
    <recommendedName>
        <fullName evidence="6">Transport permease protein</fullName>
    </recommendedName>
</protein>
<dbReference type="Proteomes" id="UP001486207">
    <property type="component" value="Unassembled WGS sequence"/>
</dbReference>
<dbReference type="PROSITE" id="PS51012">
    <property type="entry name" value="ABC_TM2"/>
    <property type="match status" value="1"/>
</dbReference>
<evidence type="ECO:0000259" key="7">
    <source>
        <dbReference type="PROSITE" id="PS51012"/>
    </source>
</evidence>
<dbReference type="EMBL" id="JBEPFB010000001">
    <property type="protein sequence ID" value="MER7371225.1"/>
    <property type="molecule type" value="Genomic_DNA"/>
</dbReference>
<dbReference type="RefSeq" id="WP_229911706.1">
    <property type="nucleotide sequence ID" value="NZ_BNBM01000002.1"/>
</dbReference>
<comment type="similarity">
    <text evidence="6">Belongs to the ABC-2 integral membrane protein family.</text>
</comment>
<evidence type="ECO:0000256" key="2">
    <source>
        <dbReference type="ARBA" id="ARBA00022692"/>
    </source>
</evidence>
<keyword evidence="6" id="KW-0813">Transport</keyword>
<reference evidence="8 9" key="1">
    <citation type="submission" date="2024-06" db="EMBL/GenBank/DDBJ databases">
        <title>The Natural Products Discovery Center: Release of the First 8490 Sequenced Strains for Exploring Actinobacteria Biosynthetic Diversity.</title>
        <authorList>
            <person name="Kalkreuter E."/>
            <person name="Kautsar S.A."/>
            <person name="Yang D."/>
            <person name="Bader C.D."/>
            <person name="Teijaro C.N."/>
            <person name="Fluegel L."/>
            <person name="Davis C.M."/>
            <person name="Simpson J.R."/>
            <person name="Lauterbach L."/>
            <person name="Steele A.D."/>
            <person name="Gui C."/>
            <person name="Meng S."/>
            <person name="Li G."/>
            <person name="Viehrig K."/>
            <person name="Ye F."/>
            <person name="Su P."/>
            <person name="Kiefer A.F."/>
            <person name="Nichols A."/>
            <person name="Cepeda A.J."/>
            <person name="Yan W."/>
            <person name="Fan B."/>
            <person name="Jiang Y."/>
            <person name="Adhikari A."/>
            <person name="Zheng C.-J."/>
            <person name="Schuster L."/>
            <person name="Cowan T.M."/>
            <person name="Smanski M.J."/>
            <person name="Chevrette M.G."/>
            <person name="De Carvalho L.P.S."/>
            <person name="Shen B."/>
        </authorList>
    </citation>
    <scope>NUCLEOTIDE SEQUENCE [LARGE SCALE GENOMIC DNA]</scope>
    <source>
        <strain evidence="8 9">NPDC000155</strain>
    </source>
</reference>
<proteinExistence type="inferred from homology"/>
<keyword evidence="4 6" id="KW-0472">Membrane</keyword>
<evidence type="ECO:0000256" key="1">
    <source>
        <dbReference type="ARBA" id="ARBA00004141"/>
    </source>
</evidence>
<feature type="transmembrane region" description="Helical" evidence="6">
    <location>
        <begin position="234"/>
        <end position="256"/>
    </location>
</feature>
<feature type="transmembrane region" description="Helical" evidence="6">
    <location>
        <begin position="116"/>
        <end position="138"/>
    </location>
</feature>
<keyword evidence="5" id="KW-0046">Antibiotic resistance</keyword>
<keyword evidence="6" id="KW-1003">Cell membrane</keyword>
<dbReference type="InterPro" id="IPR013525">
    <property type="entry name" value="ABC2_TM"/>
</dbReference>
<evidence type="ECO:0000256" key="4">
    <source>
        <dbReference type="ARBA" id="ARBA00023136"/>
    </source>
</evidence>
<dbReference type="PIRSF" id="PIRSF006648">
    <property type="entry name" value="DrrB"/>
    <property type="match status" value="1"/>
</dbReference>
<evidence type="ECO:0000313" key="8">
    <source>
        <dbReference type="EMBL" id="MER7371225.1"/>
    </source>
</evidence>
<dbReference type="PANTHER" id="PTHR43229:SF2">
    <property type="entry name" value="NODULATION PROTEIN J"/>
    <property type="match status" value="1"/>
</dbReference>
<keyword evidence="2 6" id="KW-0812">Transmembrane</keyword>
<evidence type="ECO:0000313" key="9">
    <source>
        <dbReference type="Proteomes" id="UP001486207"/>
    </source>
</evidence>
<comment type="subcellular location">
    <subcellularLocation>
        <location evidence="6">Cell membrane</location>
        <topology evidence="6">Multi-pass membrane protein</topology>
    </subcellularLocation>
    <subcellularLocation>
        <location evidence="1">Membrane</location>
        <topology evidence="1">Multi-pass membrane protein</topology>
    </subcellularLocation>
</comment>
<evidence type="ECO:0000256" key="5">
    <source>
        <dbReference type="ARBA" id="ARBA00023251"/>
    </source>
</evidence>
<feature type="transmembrane region" description="Helical" evidence="6">
    <location>
        <begin position="178"/>
        <end position="197"/>
    </location>
</feature>
<feature type="transmembrane region" description="Helical" evidence="6">
    <location>
        <begin position="37"/>
        <end position="55"/>
    </location>
</feature>
<sequence>MMTTVSHASRASRALRLAFHGGGLSYRALFNWTTPPMFIGTLLVGPLFQIFFFVHVGRSLHVADDRFYLLGNAVLATSMPCVYGAIMAVANERRFGTLGAVLLSPRSRGLIWGGRVLPYAVNGLAVMTFMMLVGALVLGLTLPPSTLLGLAQVFVVAAMSCALFGLALGALAVRIRDVYVISNAAFTLLILFSGANLPPESMPGWMNAIGSFLPLHHAIEALRALFAGASFGEVWSALVLEVAVALGYAALAYGLLRFFEWRSRANAALDVM</sequence>
<keyword evidence="3 6" id="KW-1133">Transmembrane helix</keyword>
<organism evidence="8 9">
    <name type="scientific">Streptomyces lanatus</name>
    <dbReference type="NCBI Taxonomy" id="66900"/>
    <lineage>
        <taxon>Bacteria</taxon>
        <taxon>Bacillati</taxon>
        <taxon>Actinomycetota</taxon>
        <taxon>Actinomycetes</taxon>
        <taxon>Kitasatosporales</taxon>
        <taxon>Streptomycetaceae</taxon>
        <taxon>Streptomyces</taxon>
    </lineage>
</organism>
<accession>A0ABV1XI22</accession>
<name>A0ABV1XI22_9ACTN</name>